<dbReference type="EMBL" id="JAGGMS010000001">
    <property type="protein sequence ID" value="MBP2180188.1"/>
    <property type="molecule type" value="Genomic_DNA"/>
</dbReference>
<proteinExistence type="predicted"/>
<gene>
    <name evidence="1" type="ORF">JOM49_001714</name>
</gene>
<evidence type="ECO:0000313" key="2">
    <source>
        <dbReference type="Proteomes" id="UP000741013"/>
    </source>
</evidence>
<evidence type="ECO:0000313" key="1">
    <source>
        <dbReference type="EMBL" id="MBP2180188.1"/>
    </source>
</evidence>
<dbReference type="Gene3D" id="3.60.40.10">
    <property type="entry name" value="PPM-type phosphatase domain"/>
    <property type="match status" value="1"/>
</dbReference>
<sequence>MPAIEVAEQDGVGADGVARPTEDYVVVLDNAVVLLDGATAPSPELPSGGWYAGLLSARLADGLRAAPEADLAAVLAASIASVAEENGLRPGASPSSTVAMVRWTADRLDGLVLADSPIVVFARSGPQLLADDRIASLRGNGELQTGRDVRLRRNAEGGFWVAEADPAAAGRAVTASWPLAVVDTVLMATDGVSTGVDDYHLFDWPQVRSLAREHGPHAVLKAVREAEEADPHGVRWPRPKRHDDQALVVLEFR</sequence>
<name>A0ABS4PMV3_9PSEU</name>
<accession>A0ABS4PMV3</accession>
<organism evidence="1 2">
    <name type="scientific">Amycolatopsis magusensis</name>
    <dbReference type="NCBI Taxonomy" id="882444"/>
    <lineage>
        <taxon>Bacteria</taxon>
        <taxon>Bacillati</taxon>
        <taxon>Actinomycetota</taxon>
        <taxon>Actinomycetes</taxon>
        <taxon>Pseudonocardiales</taxon>
        <taxon>Pseudonocardiaceae</taxon>
        <taxon>Amycolatopsis</taxon>
    </lineage>
</organism>
<reference evidence="1 2" key="1">
    <citation type="submission" date="2021-03" db="EMBL/GenBank/DDBJ databases">
        <title>Sequencing the genomes of 1000 actinobacteria strains.</title>
        <authorList>
            <person name="Klenk H.-P."/>
        </authorList>
    </citation>
    <scope>NUCLEOTIDE SEQUENCE [LARGE SCALE GENOMIC DNA]</scope>
    <source>
        <strain evidence="1 2">DSM 45510</strain>
    </source>
</reference>
<dbReference type="Proteomes" id="UP000741013">
    <property type="component" value="Unassembled WGS sequence"/>
</dbReference>
<comment type="caution">
    <text evidence="1">The sequence shown here is derived from an EMBL/GenBank/DDBJ whole genome shotgun (WGS) entry which is preliminary data.</text>
</comment>
<evidence type="ECO:0008006" key="3">
    <source>
        <dbReference type="Google" id="ProtNLM"/>
    </source>
</evidence>
<protein>
    <recommendedName>
        <fullName evidence="3">Protein phosphatase 2C</fullName>
    </recommendedName>
</protein>
<dbReference type="InterPro" id="IPR036457">
    <property type="entry name" value="PPM-type-like_dom_sf"/>
</dbReference>
<dbReference type="RefSeq" id="WP_209663799.1">
    <property type="nucleotide sequence ID" value="NZ_JAGGMS010000001.1"/>
</dbReference>
<keyword evidence="2" id="KW-1185">Reference proteome</keyword>
<dbReference type="SUPFAM" id="SSF81606">
    <property type="entry name" value="PP2C-like"/>
    <property type="match status" value="1"/>
</dbReference>